<dbReference type="OrthoDB" id="421075at2759"/>
<feature type="repeat" description="TPR" evidence="3">
    <location>
        <begin position="37"/>
        <end position="70"/>
    </location>
</feature>
<keyword evidence="1" id="KW-0677">Repeat</keyword>
<dbReference type="PROSITE" id="PS50005">
    <property type="entry name" value="TPR"/>
    <property type="match status" value="4"/>
</dbReference>
<dbReference type="InterPro" id="IPR040962">
    <property type="entry name" value="TPR_22"/>
</dbReference>
<dbReference type="Pfam" id="PF14559">
    <property type="entry name" value="TPR_19"/>
    <property type="match status" value="1"/>
</dbReference>
<dbReference type="EMBL" id="LAFY01000383">
    <property type="protein sequence ID" value="KJX98799.1"/>
    <property type="molecule type" value="Genomic_DNA"/>
</dbReference>
<keyword evidence="2 3" id="KW-0802">TPR repeat</keyword>
<dbReference type="STRING" id="1047168.A0A0F4GMY3"/>
<dbReference type="InterPro" id="IPR011990">
    <property type="entry name" value="TPR-like_helical_dom_sf"/>
</dbReference>
<protein>
    <submittedName>
        <fullName evidence="4">Antiviral protein Ski3</fullName>
    </submittedName>
</protein>
<feature type="repeat" description="TPR" evidence="3">
    <location>
        <begin position="441"/>
        <end position="474"/>
    </location>
</feature>
<dbReference type="GO" id="GO:0055087">
    <property type="term" value="C:Ski complex"/>
    <property type="evidence" value="ECO:0007669"/>
    <property type="project" value="InterPro"/>
</dbReference>
<comment type="caution">
    <text evidence="4">The sequence shown here is derived from an EMBL/GenBank/DDBJ whole genome shotgun (WGS) entry which is preliminary data.</text>
</comment>
<dbReference type="Proteomes" id="UP000033647">
    <property type="component" value="Unassembled WGS sequence"/>
</dbReference>
<feature type="repeat" description="TPR" evidence="3">
    <location>
        <begin position="671"/>
        <end position="704"/>
    </location>
</feature>
<dbReference type="PANTHER" id="PTHR15704">
    <property type="entry name" value="SUPERKILLER 3 PROTEIN-RELATED"/>
    <property type="match status" value="1"/>
</dbReference>
<dbReference type="GO" id="GO:0006401">
    <property type="term" value="P:RNA catabolic process"/>
    <property type="evidence" value="ECO:0007669"/>
    <property type="project" value="InterPro"/>
</dbReference>
<dbReference type="PANTHER" id="PTHR15704:SF7">
    <property type="entry name" value="SUPERKILLER COMPLEX PROTEIN 3"/>
    <property type="match status" value="1"/>
</dbReference>
<dbReference type="Pfam" id="PF18833">
    <property type="entry name" value="TPR_22"/>
    <property type="match status" value="1"/>
</dbReference>
<dbReference type="SMART" id="SM00028">
    <property type="entry name" value="TPR"/>
    <property type="match status" value="11"/>
</dbReference>
<dbReference type="Gene3D" id="1.25.40.10">
    <property type="entry name" value="Tetratricopeptide repeat domain"/>
    <property type="match status" value="5"/>
</dbReference>
<evidence type="ECO:0000256" key="1">
    <source>
        <dbReference type="ARBA" id="ARBA00022737"/>
    </source>
</evidence>
<evidence type="ECO:0000256" key="2">
    <source>
        <dbReference type="ARBA" id="ARBA00022803"/>
    </source>
</evidence>
<dbReference type="Pfam" id="PF13181">
    <property type="entry name" value="TPR_8"/>
    <property type="match status" value="1"/>
</dbReference>
<proteinExistence type="predicted"/>
<dbReference type="InterPro" id="IPR039226">
    <property type="entry name" value="Ski3/TTC37"/>
</dbReference>
<organism evidence="4 5">
    <name type="scientific">Zymoseptoria brevis</name>
    <dbReference type="NCBI Taxonomy" id="1047168"/>
    <lineage>
        <taxon>Eukaryota</taxon>
        <taxon>Fungi</taxon>
        <taxon>Dikarya</taxon>
        <taxon>Ascomycota</taxon>
        <taxon>Pezizomycotina</taxon>
        <taxon>Dothideomycetes</taxon>
        <taxon>Dothideomycetidae</taxon>
        <taxon>Mycosphaerellales</taxon>
        <taxon>Mycosphaerellaceae</taxon>
        <taxon>Zymoseptoria</taxon>
    </lineage>
</organism>
<keyword evidence="5" id="KW-1185">Reference proteome</keyword>
<name>A0A0F4GMY3_9PEZI</name>
<reference evidence="4 5" key="1">
    <citation type="submission" date="2015-03" db="EMBL/GenBank/DDBJ databases">
        <title>RNA-seq based gene annotation and comparative genomics of four Zymoseptoria species reveal species-specific pathogenicity related genes and transposable element activity.</title>
        <authorList>
            <person name="Grandaubert J."/>
            <person name="Bhattacharyya A."/>
            <person name="Stukenbrock E.H."/>
        </authorList>
    </citation>
    <scope>NUCLEOTIDE SEQUENCE [LARGE SCALE GENOMIC DNA]</scope>
    <source>
        <strain evidence="4 5">Zb18110</strain>
    </source>
</reference>
<dbReference type="Pfam" id="PF13432">
    <property type="entry name" value="TPR_16"/>
    <property type="match status" value="1"/>
</dbReference>
<feature type="repeat" description="TPR" evidence="3">
    <location>
        <begin position="968"/>
        <end position="1001"/>
    </location>
</feature>
<dbReference type="InterPro" id="IPR019734">
    <property type="entry name" value="TPR_rpt"/>
</dbReference>
<evidence type="ECO:0000256" key="3">
    <source>
        <dbReference type="PROSITE-ProRule" id="PRU00339"/>
    </source>
</evidence>
<gene>
    <name evidence="4" type="ORF">TI39_contig391g00006</name>
</gene>
<dbReference type="SUPFAM" id="SSF48452">
    <property type="entry name" value="TPR-like"/>
    <property type="match status" value="5"/>
</dbReference>
<evidence type="ECO:0000313" key="5">
    <source>
        <dbReference type="Proteomes" id="UP000033647"/>
    </source>
</evidence>
<sequence length="1388" mass="153266">MSAKAALKAAKAALDNQQYDTVIEQSNQALSADPSNYFAKLFLGRAYEKQGKFDDSAKNYRSAAKSKPDDTQGWLGLCSVYEAQESKKVDEYREAAISAAQVFATAEDRERCQTTFDKLRSFIKKYGTPEQNKKVLKEQLPGSVLYEFLEGRIPHPSHTFTRLAELIEDEEGKFISKEIAERRTRIGARVGQVTLDVKREVFRTSELEEVYQQIINWASDDEIRRQYEEKLLERAYETLTVLPMEEKAAKLDQVLTLAEGMVIIHHPFRLAWDLVLESRDMDELRDLDAGTLREYVKVFPDGGLARIMKGWLTSELSPFPPPPKSEDDDEKDDIFKPITSEDRLLLLTEGLAVAEQSPLAHRLVADYYLHIEEYQSAADSSRSGLQTVQTEGNKLGLAFQNTKDALNSVLATSLVHHQAPRNHPEAKRLFEAILQRKPKFTAALIGLGLIMEENEDYQDAITFFTRALEEDRGNVRVGTELAWCRALSGDHSRAAEELEDFLQLVRADDPRTRDLRAQTLYRIGICLWEMDTSKPARKDRTGAYSRFIAAIKTNINFAPAYTSLGTYYGDYAKDKKRARQCFQKAFELSPAEVSAAERLARTFADQGDWEIVEVIAQRVVDSGRTRPPPGSKKKGISWPHAALGVVQMNKQEYQKSIVSFLAALRISPDEYQPYVGLGESYHNSGRYNSALRTFNYALEPHDKVELKITGERWFAKYMLANVHRELGGFEEATQGLLHVLEERPTEFGVLMSLLQTHVEHAWRCVETGLFGRAVQSAKDAIEVAKKISDGNTNAFNMWKAVGDACSIFSWVGSASEEFPEDDLWTLLDTTAAAEVFESLADVDRVSLEALKKPATNGTTASPTALPKPMVASILAFKRAIHSCSHEIHAQAVAWYNLGWAEQRAHAISDAKTGKKYSSAAVRCFKRAIELEAGNAEFWNSLGVVTTTLNPAIAQHSFVRSLHLNELNAKVWANLGVLYLLQNDMELAHQAFGRSQSTDPDYAHAWMGEGLIALLTGDSSLALSHFTHAFEISDSTSFLVKRHYALSTFDHLLSSPSSSNDLTKLIQPLFALSQLTTQSPHDLPFRHLSALFLERVGSHLDAIEVLTSLCNDAEAEYETTESDASLARFAQAKADLARNQLAAKSFSDAAESAETTLDLSSDADSSGLDADSRRKLRLSAHLTAGLALHHEGKMAESISMFKAALEESSNDPDVVCSLVQVLWAQGGAEEKAVAREQLFECVEKSPEHVGAVSLLGAIAALDGDQDTASAVKDDLIALRTKDGLSTKDISGIESLLSSFSALSPGSDADSLTEAQASILLRPNDPQAWTNLANLSGEATAAVMALKTAAKAVPPSGEMQASDLSLAFEGVGTLGNSQRGRVLAPWVGEQ</sequence>
<accession>A0A0F4GMY3</accession>
<evidence type="ECO:0000313" key="4">
    <source>
        <dbReference type="EMBL" id="KJX98799.1"/>
    </source>
</evidence>